<dbReference type="GO" id="GO:0055085">
    <property type="term" value="P:transmembrane transport"/>
    <property type="evidence" value="ECO:0007669"/>
    <property type="project" value="TreeGrafter"/>
</dbReference>
<evidence type="ECO:0000313" key="4">
    <source>
        <dbReference type="Proteomes" id="UP000248614"/>
    </source>
</evidence>
<dbReference type="Proteomes" id="UP000248614">
    <property type="component" value="Unassembled WGS sequence"/>
</dbReference>
<evidence type="ECO:0008006" key="5">
    <source>
        <dbReference type="Google" id="ProtNLM"/>
    </source>
</evidence>
<comment type="caution">
    <text evidence="3">The sequence shown here is derived from an EMBL/GenBank/DDBJ whole genome shotgun (WGS) entry which is preliminary data.</text>
</comment>
<dbReference type="GO" id="GO:0019867">
    <property type="term" value="C:outer membrane"/>
    <property type="evidence" value="ECO:0007669"/>
    <property type="project" value="InterPro"/>
</dbReference>
<proteinExistence type="inferred from homology"/>
<evidence type="ECO:0000256" key="1">
    <source>
        <dbReference type="ARBA" id="ARBA00009330"/>
    </source>
</evidence>
<name>A0A2W4ZA42_9SPHN</name>
<dbReference type="Gene3D" id="2.40.160.20">
    <property type="match status" value="1"/>
</dbReference>
<sequence length="227" mass="23780">MFKTTASLFAIVVAAAGTPAVAQDAGRVGVRGGDVLLRARAILVAPNERSDSILPALPGEAVKVGNSVMPEVDATYMATDNIGFELIASTTKHAIGGVRGTTGAIGDLASTWVLPPTLTVQYHVAPTGHVRPYVGAGVNYTIFWNEKAAPGLRSAVGRTDVHLKNSLGWAAQAGVDVDITRKLFVNLDVKYIDIDTEARLDTAALGRQRVKVALDPLVFGVGLGVRL</sequence>
<protein>
    <recommendedName>
        <fullName evidence="5">OmpW family protein</fullName>
    </recommendedName>
</protein>
<dbReference type="EMBL" id="QFNF01000013">
    <property type="protein sequence ID" value="PZO78267.1"/>
    <property type="molecule type" value="Genomic_DNA"/>
</dbReference>
<gene>
    <name evidence="3" type="ORF">DI632_07165</name>
</gene>
<comment type="similarity">
    <text evidence="1">Belongs to the OmpW/AlkL family.</text>
</comment>
<organism evidence="3 4">
    <name type="scientific">Sphingomonas hengshuiensis</name>
    <dbReference type="NCBI Taxonomy" id="1609977"/>
    <lineage>
        <taxon>Bacteria</taxon>
        <taxon>Pseudomonadati</taxon>
        <taxon>Pseudomonadota</taxon>
        <taxon>Alphaproteobacteria</taxon>
        <taxon>Sphingomonadales</taxon>
        <taxon>Sphingomonadaceae</taxon>
        <taxon>Sphingomonas</taxon>
    </lineage>
</organism>
<dbReference type="InterPro" id="IPR011250">
    <property type="entry name" value="OMP/PagP_B-barrel"/>
</dbReference>
<dbReference type="Pfam" id="PF03922">
    <property type="entry name" value="OmpW"/>
    <property type="match status" value="1"/>
</dbReference>
<dbReference type="SUPFAM" id="SSF56925">
    <property type="entry name" value="OMPA-like"/>
    <property type="match status" value="1"/>
</dbReference>
<accession>A0A2W4ZA42</accession>
<feature type="signal peptide" evidence="2">
    <location>
        <begin position="1"/>
        <end position="22"/>
    </location>
</feature>
<dbReference type="PANTHER" id="PTHR36920:SF1">
    <property type="entry name" value="OUTER MEMBRANE PROTEIN W"/>
    <property type="match status" value="1"/>
</dbReference>
<dbReference type="PANTHER" id="PTHR36920">
    <property type="match status" value="1"/>
</dbReference>
<evidence type="ECO:0000256" key="2">
    <source>
        <dbReference type="SAM" id="SignalP"/>
    </source>
</evidence>
<reference evidence="3 4" key="1">
    <citation type="submission" date="2017-08" db="EMBL/GenBank/DDBJ databases">
        <title>Infants hospitalized years apart are colonized by the same room-sourced microbial strains.</title>
        <authorList>
            <person name="Brooks B."/>
            <person name="Olm M.R."/>
            <person name="Firek B.A."/>
            <person name="Baker R."/>
            <person name="Thomas B.C."/>
            <person name="Morowitz M.J."/>
            <person name="Banfield J.F."/>
        </authorList>
    </citation>
    <scope>NUCLEOTIDE SEQUENCE [LARGE SCALE GENOMIC DNA]</scope>
    <source>
        <strain evidence="3">S2_018_000_R3_110</strain>
    </source>
</reference>
<dbReference type="AlphaFoldDB" id="A0A2W4ZA42"/>
<dbReference type="InterPro" id="IPR005618">
    <property type="entry name" value="OMPW"/>
</dbReference>
<evidence type="ECO:0000313" key="3">
    <source>
        <dbReference type="EMBL" id="PZO78267.1"/>
    </source>
</evidence>
<keyword evidence="2" id="KW-0732">Signal</keyword>
<feature type="chain" id="PRO_5015994625" description="OmpW family protein" evidence="2">
    <location>
        <begin position="23"/>
        <end position="227"/>
    </location>
</feature>